<sequence>MSNNLYPILVTIAKLYNVAAVIIAFYVAPNYLLAVGIIAVITFSMVVGYVAKSPKDLPSLRVFFTSYAVIALMAIAIAHFFSITDTPLEQKDWQTITATLPKQPTELVFAQGKSSSSRDEFLVLNGKRFRCLETDGYHSSCPKAYPLAEHTASIHYAEDYPYGFIVYEMRVADQALYSIADYDKGVQAIAARRRKGDQWLLILFVLPAVIMYLLNKINRLIKHKSSAG</sequence>
<dbReference type="EMBL" id="JACSYB010000001">
    <property type="protein sequence ID" value="MCG8148337.1"/>
    <property type="molecule type" value="Genomic_DNA"/>
</dbReference>
<organism evidence="2 3">
    <name type="scientific">Moraxella tetraodonis</name>
    <dbReference type="NCBI Taxonomy" id="2767221"/>
    <lineage>
        <taxon>Bacteria</taxon>
        <taxon>Pseudomonadati</taxon>
        <taxon>Pseudomonadota</taxon>
        <taxon>Gammaproteobacteria</taxon>
        <taxon>Moraxellales</taxon>
        <taxon>Moraxellaceae</taxon>
        <taxon>Moraxella</taxon>
    </lineage>
</organism>
<keyword evidence="1" id="KW-1133">Transmembrane helix</keyword>
<evidence type="ECO:0000313" key="3">
    <source>
        <dbReference type="Proteomes" id="UP001139238"/>
    </source>
</evidence>
<dbReference type="AlphaFoldDB" id="A0A9X2A4N8"/>
<feature type="transmembrane region" description="Helical" evidence="1">
    <location>
        <begin position="31"/>
        <end position="50"/>
    </location>
</feature>
<keyword evidence="1" id="KW-0812">Transmembrane</keyword>
<dbReference type="RefSeq" id="WP_239743229.1">
    <property type="nucleotide sequence ID" value="NZ_JACSYB010000001.1"/>
</dbReference>
<reference evidence="2" key="1">
    <citation type="submission" date="2021-08" db="EMBL/GenBank/DDBJ databases">
        <title>Complete genome sequence of Moraxella sp strain PS-22.</title>
        <authorList>
            <person name="Das S.K."/>
        </authorList>
    </citation>
    <scope>NUCLEOTIDE SEQUENCE</scope>
    <source>
        <strain evidence="2">PS-22</strain>
    </source>
</reference>
<evidence type="ECO:0000313" key="2">
    <source>
        <dbReference type="EMBL" id="MCG8148337.1"/>
    </source>
</evidence>
<gene>
    <name evidence="2" type="ORF">H9W84_09375</name>
</gene>
<proteinExistence type="predicted"/>
<dbReference type="Proteomes" id="UP001139238">
    <property type="component" value="Unassembled WGS sequence"/>
</dbReference>
<feature type="transmembrane region" description="Helical" evidence="1">
    <location>
        <begin position="198"/>
        <end position="215"/>
    </location>
</feature>
<feature type="transmembrane region" description="Helical" evidence="1">
    <location>
        <begin position="62"/>
        <end position="83"/>
    </location>
</feature>
<evidence type="ECO:0000256" key="1">
    <source>
        <dbReference type="SAM" id="Phobius"/>
    </source>
</evidence>
<comment type="caution">
    <text evidence="2">The sequence shown here is derived from an EMBL/GenBank/DDBJ whole genome shotgun (WGS) entry which is preliminary data.</text>
</comment>
<keyword evidence="1" id="KW-0472">Membrane</keyword>
<name>A0A9X2A4N8_9GAMM</name>
<protein>
    <submittedName>
        <fullName evidence="2">Uncharacterized protein</fullName>
    </submittedName>
</protein>
<keyword evidence="3" id="KW-1185">Reference proteome</keyword>
<feature type="transmembrane region" description="Helical" evidence="1">
    <location>
        <begin position="5"/>
        <end position="25"/>
    </location>
</feature>
<accession>A0A9X2A4N8</accession>